<keyword evidence="2" id="KW-1185">Reference proteome</keyword>
<evidence type="ECO:0000313" key="1">
    <source>
        <dbReference type="EMBL" id="TRD22801.1"/>
    </source>
</evidence>
<sequence>MTNQHLPDPTGAAPLTIVYDGDCPFCASYVRMVRLRETTGPVEMVNAREDHPILSEIRARNLDLDQGMVVRYGDQFYYGSDAISAISLLSTRSGLFNRAMRAVFEHPGRARVLYPWMVKGRNTTLRLLRRKPISASVDR</sequence>
<gene>
    <name evidence="1" type="ORF">FEV53_03210</name>
</gene>
<dbReference type="AlphaFoldDB" id="A0A547Q8U5"/>
<dbReference type="GO" id="GO:0015035">
    <property type="term" value="F:protein-disulfide reductase activity"/>
    <property type="evidence" value="ECO:0007669"/>
    <property type="project" value="InterPro"/>
</dbReference>
<evidence type="ECO:0000313" key="2">
    <source>
        <dbReference type="Proteomes" id="UP000318590"/>
    </source>
</evidence>
<comment type="caution">
    <text evidence="1">The sequence shown here is derived from an EMBL/GenBank/DDBJ whole genome shotgun (WGS) entry which is preliminary data.</text>
</comment>
<dbReference type="Pfam" id="PF04134">
    <property type="entry name" value="DCC1-like"/>
    <property type="match status" value="1"/>
</dbReference>
<dbReference type="RefSeq" id="WP_142833381.1">
    <property type="nucleotide sequence ID" value="NZ_VFSV01000004.1"/>
</dbReference>
<name>A0A547Q8U5_9RHOB</name>
<organism evidence="1 2">
    <name type="scientific">Palleronia caenipelagi</name>
    <dbReference type="NCBI Taxonomy" id="2489174"/>
    <lineage>
        <taxon>Bacteria</taxon>
        <taxon>Pseudomonadati</taxon>
        <taxon>Pseudomonadota</taxon>
        <taxon>Alphaproteobacteria</taxon>
        <taxon>Rhodobacterales</taxon>
        <taxon>Roseobacteraceae</taxon>
        <taxon>Palleronia</taxon>
    </lineage>
</organism>
<dbReference type="Proteomes" id="UP000318590">
    <property type="component" value="Unassembled WGS sequence"/>
</dbReference>
<reference evidence="1 2" key="1">
    <citation type="submission" date="2019-06" db="EMBL/GenBank/DDBJ databases">
        <title>Paenimaribius caenipelagi gen. nov., sp. nov., isolated from a tidal flat.</title>
        <authorList>
            <person name="Yoon J.-H."/>
        </authorList>
    </citation>
    <scope>NUCLEOTIDE SEQUENCE [LARGE SCALE GENOMIC DNA]</scope>
    <source>
        <strain evidence="1 2">JBTF-M29</strain>
    </source>
</reference>
<protein>
    <submittedName>
        <fullName evidence="1">DUF393 domain-containing protein</fullName>
    </submittedName>
</protein>
<dbReference type="EMBL" id="VFSV01000004">
    <property type="protein sequence ID" value="TRD22801.1"/>
    <property type="molecule type" value="Genomic_DNA"/>
</dbReference>
<dbReference type="OrthoDB" id="9785438at2"/>
<proteinExistence type="predicted"/>
<dbReference type="InterPro" id="IPR007263">
    <property type="entry name" value="DCC1-like"/>
</dbReference>
<accession>A0A547Q8U5</accession>